<keyword evidence="8 9" id="KW-0961">Cell wall biogenesis/degradation</keyword>
<feature type="compositionally biased region" description="Low complexity" evidence="10">
    <location>
        <begin position="29"/>
        <end position="71"/>
    </location>
</feature>
<feature type="domain" description="L,D-TPase catalytic" evidence="12">
    <location>
        <begin position="156"/>
        <end position="275"/>
    </location>
</feature>
<protein>
    <submittedName>
        <fullName evidence="13">L,D-transpeptidase family protein</fullName>
    </submittedName>
</protein>
<evidence type="ECO:0000256" key="4">
    <source>
        <dbReference type="ARBA" id="ARBA00022679"/>
    </source>
</evidence>
<dbReference type="PANTHER" id="PTHR30582">
    <property type="entry name" value="L,D-TRANSPEPTIDASE"/>
    <property type="match status" value="1"/>
</dbReference>
<evidence type="ECO:0000256" key="9">
    <source>
        <dbReference type="PROSITE-ProRule" id="PRU01373"/>
    </source>
</evidence>
<gene>
    <name evidence="13" type="ORF">ACFPJ6_12145</name>
</gene>
<dbReference type="EMBL" id="JBHSLD010000009">
    <property type="protein sequence ID" value="MFC5381546.1"/>
    <property type="molecule type" value="Genomic_DNA"/>
</dbReference>
<keyword evidence="14" id="KW-1185">Reference proteome</keyword>
<dbReference type="SUPFAM" id="SSF141523">
    <property type="entry name" value="L,D-transpeptidase catalytic domain-like"/>
    <property type="match status" value="1"/>
</dbReference>
<reference evidence="14" key="1">
    <citation type="journal article" date="2019" name="Int. J. Syst. Evol. Microbiol.">
        <title>The Global Catalogue of Microorganisms (GCM) 10K type strain sequencing project: providing services to taxonomists for standard genome sequencing and annotation.</title>
        <authorList>
            <consortium name="The Broad Institute Genomics Platform"/>
            <consortium name="The Broad Institute Genome Sequencing Center for Infectious Disease"/>
            <person name="Wu L."/>
            <person name="Ma J."/>
        </authorList>
    </citation>
    <scope>NUCLEOTIDE SEQUENCE [LARGE SCALE GENOMIC DNA]</scope>
    <source>
        <strain evidence="14">CCUG 43114</strain>
    </source>
</reference>
<feature type="chain" id="PRO_5046163911" evidence="11">
    <location>
        <begin position="29"/>
        <end position="275"/>
    </location>
</feature>
<evidence type="ECO:0000256" key="7">
    <source>
        <dbReference type="ARBA" id="ARBA00022984"/>
    </source>
</evidence>
<proteinExistence type="inferred from homology"/>
<keyword evidence="6 9" id="KW-0133">Cell shape</keyword>
<feature type="signal peptide" evidence="11">
    <location>
        <begin position="1"/>
        <end position="28"/>
    </location>
</feature>
<comment type="similarity">
    <text evidence="2">Belongs to the YkuD family.</text>
</comment>
<evidence type="ECO:0000256" key="5">
    <source>
        <dbReference type="ARBA" id="ARBA00022801"/>
    </source>
</evidence>
<evidence type="ECO:0000256" key="8">
    <source>
        <dbReference type="ARBA" id="ARBA00023316"/>
    </source>
</evidence>
<feature type="active site" description="Nucleophile" evidence="9">
    <location>
        <position position="251"/>
    </location>
</feature>
<evidence type="ECO:0000256" key="11">
    <source>
        <dbReference type="SAM" id="SignalP"/>
    </source>
</evidence>
<dbReference type="InterPro" id="IPR038063">
    <property type="entry name" value="Transpep_catalytic_dom"/>
</dbReference>
<evidence type="ECO:0000256" key="1">
    <source>
        <dbReference type="ARBA" id="ARBA00004752"/>
    </source>
</evidence>
<evidence type="ECO:0000256" key="6">
    <source>
        <dbReference type="ARBA" id="ARBA00022960"/>
    </source>
</evidence>
<comment type="pathway">
    <text evidence="1 9">Cell wall biogenesis; peptidoglycan biosynthesis.</text>
</comment>
<keyword evidence="4" id="KW-0808">Transferase</keyword>
<dbReference type="Proteomes" id="UP001596122">
    <property type="component" value="Unassembled WGS sequence"/>
</dbReference>
<dbReference type="RefSeq" id="WP_340269450.1">
    <property type="nucleotide sequence ID" value="NZ_JBBEOG010000004.1"/>
</dbReference>
<dbReference type="CDD" id="cd16913">
    <property type="entry name" value="YkuD_like"/>
    <property type="match status" value="1"/>
</dbReference>
<keyword evidence="7 9" id="KW-0573">Peptidoglycan synthesis</keyword>
<dbReference type="Pfam" id="PF03734">
    <property type="entry name" value="YkuD"/>
    <property type="match status" value="1"/>
</dbReference>
<comment type="caution">
    <text evidence="13">The sequence shown here is derived from an EMBL/GenBank/DDBJ whole genome shotgun (WGS) entry which is preliminary data.</text>
</comment>
<evidence type="ECO:0000256" key="10">
    <source>
        <dbReference type="SAM" id="MobiDB-lite"/>
    </source>
</evidence>
<evidence type="ECO:0000256" key="2">
    <source>
        <dbReference type="ARBA" id="ARBA00005992"/>
    </source>
</evidence>
<accession>A0ABW0GTL0</accession>
<dbReference type="InterPro" id="IPR005490">
    <property type="entry name" value="LD_TPept_cat_dom"/>
</dbReference>
<evidence type="ECO:0000259" key="12">
    <source>
        <dbReference type="PROSITE" id="PS52029"/>
    </source>
</evidence>
<dbReference type="InterPro" id="IPR050979">
    <property type="entry name" value="LD-transpeptidase"/>
</dbReference>
<evidence type="ECO:0000313" key="13">
    <source>
        <dbReference type="EMBL" id="MFC5381546.1"/>
    </source>
</evidence>
<dbReference type="PROSITE" id="PS52029">
    <property type="entry name" value="LD_TPASE"/>
    <property type="match status" value="1"/>
</dbReference>
<name>A0ABW0GTL0_9MICO</name>
<dbReference type="PANTHER" id="PTHR30582:SF24">
    <property type="entry name" value="L,D-TRANSPEPTIDASE ERFK_SRFK-RELATED"/>
    <property type="match status" value="1"/>
</dbReference>
<keyword evidence="11" id="KW-0732">Signal</keyword>
<evidence type="ECO:0000313" key="14">
    <source>
        <dbReference type="Proteomes" id="UP001596122"/>
    </source>
</evidence>
<keyword evidence="5" id="KW-0378">Hydrolase</keyword>
<organism evidence="13 14">
    <name type="scientific">Aquipuribacter nitratireducens</name>
    <dbReference type="NCBI Taxonomy" id="650104"/>
    <lineage>
        <taxon>Bacteria</taxon>
        <taxon>Bacillati</taxon>
        <taxon>Actinomycetota</taxon>
        <taxon>Actinomycetes</taxon>
        <taxon>Micrococcales</taxon>
        <taxon>Intrasporangiaceae</taxon>
        <taxon>Aquipuribacter</taxon>
    </lineage>
</organism>
<feature type="active site" description="Proton donor/acceptor" evidence="9">
    <location>
        <position position="235"/>
    </location>
</feature>
<dbReference type="Gene3D" id="2.40.440.10">
    <property type="entry name" value="L,D-transpeptidase catalytic domain-like"/>
    <property type="match status" value="1"/>
</dbReference>
<sequence>MSLVPRTGTASVAAALTLALLLTGCAGGEPTAPASTAPGPTTEAAPTTGDRPPGDASPAPSASPTAAPSRPVLADTLDPGEGYALTALAGTVEVLDEPGGEVVHALDNPRDTGAPLTFLLAEDPGDGWYRVHLPVRPNGSTGWVAADDVTVARVPYRLVMDVAANELTLLEGERVLRTMPAASGTGDTPTPTGLFYLTELLEPTNAGYGPFAYGLSAHSEVLTSFGGGPGQIGLHGTDDAASVGRAVSHGCIRLSDDDITYLAGLLPLGTPIEIA</sequence>
<dbReference type="PROSITE" id="PS51257">
    <property type="entry name" value="PROKAR_LIPOPROTEIN"/>
    <property type="match status" value="1"/>
</dbReference>
<evidence type="ECO:0000256" key="3">
    <source>
        <dbReference type="ARBA" id="ARBA00022676"/>
    </source>
</evidence>
<feature type="region of interest" description="Disordered" evidence="10">
    <location>
        <begin position="29"/>
        <end position="78"/>
    </location>
</feature>
<keyword evidence="3" id="KW-0328">Glycosyltransferase</keyword>